<evidence type="ECO:0000313" key="12">
    <source>
        <dbReference type="Proteomes" id="UP000436138"/>
    </source>
</evidence>
<dbReference type="InterPro" id="IPR003439">
    <property type="entry name" value="ABC_transporter-like_ATP-bd"/>
</dbReference>
<feature type="transmembrane region" description="Helical" evidence="8">
    <location>
        <begin position="68"/>
        <end position="96"/>
    </location>
</feature>
<dbReference type="InterPro" id="IPR011527">
    <property type="entry name" value="ABC1_TM_dom"/>
</dbReference>
<evidence type="ECO:0000313" key="11">
    <source>
        <dbReference type="EMBL" id="QHA10101.1"/>
    </source>
</evidence>
<dbReference type="InterPro" id="IPR003593">
    <property type="entry name" value="AAA+_ATPase"/>
</dbReference>
<dbReference type="SMART" id="SM00382">
    <property type="entry name" value="AAA"/>
    <property type="match status" value="1"/>
</dbReference>
<dbReference type="InterPro" id="IPR027417">
    <property type="entry name" value="P-loop_NTPase"/>
</dbReference>
<evidence type="ECO:0000256" key="1">
    <source>
        <dbReference type="ARBA" id="ARBA00004651"/>
    </source>
</evidence>
<evidence type="ECO:0000256" key="6">
    <source>
        <dbReference type="ARBA" id="ARBA00023136"/>
    </source>
</evidence>
<dbReference type="SUPFAM" id="SSF90123">
    <property type="entry name" value="ABC transporter transmembrane region"/>
    <property type="match status" value="1"/>
</dbReference>
<comment type="subcellular location">
    <subcellularLocation>
        <location evidence="1">Cell membrane</location>
        <topology evidence="1">Multi-pass membrane protein</topology>
    </subcellularLocation>
</comment>
<evidence type="ECO:0000259" key="10">
    <source>
        <dbReference type="PROSITE" id="PS50929"/>
    </source>
</evidence>
<dbReference type="AlphaFoldDB" id="A0A6I6NIF4"/>
<feature type="region of interest" description="Disordered" evidence="7">
    <location>
        <begin position="574"/>
        <end position="594"/>
    </location>
</feature>
<feature type="compositionally biased region" description="Gly residues" evidence="7">
    <location>
        <begin position="574"/>
        <end position="588"/>
    </location>
</feature>
<keyword evidence="6 8" id="KW-0472">Membrane</keyword>
<evidence type="ECO:0000256" key="4">
    <source>
        <dbReference type="ARBA" id="ARBA00022840"/>
    </source>
</evidence>
<dbReference type="PROSITE" id="PS50929">
    <property type="entry name" value="ABC_TM1F"/>
    <property type="match status" value="1"/>
</dbReference>
<dbReference type="GO" id="GO:0005524">
    <property type="term" value="F:ATP binding"/>
    <property type="evidence" value="ECO:0007669"/>
    <property type="project" value="UniProtKB-KW"/>
</dbReference>
<dbReference type="PANTHER" id="PTHR43394">
    <property type="entry name" value="ATP-DEPENDENT PERMEASE MDL1, MITOCHONDRIAL"/>
    <property type="match status" value="1"/>
</dbReference>
<dbReference type="RefSeq" id="WP_158931136.1">
    <property type="nucleotide sequence ID" value="NZ_CP047020.1"/>
</dbReference>
<keyword evidence="5 8" id="KW-1133">Transmembrane helix</keyword>
<feature type="transmembrane region" description="Helical" evidence="8">
    <location>
        <begin position="251"/>
        <end position="275"/>
    </location>
</feature>
<dbReference type="PROSITE" id="PS50893">
    <property type="entry name" value="ABC_TRANSPORTER_2"/>
    <property type="match status" value="1"/>
</dbReference>
<dbReference type="SUPFAM" id="SSF52540">
    <property type="entry name" value="P-loop containing nucleoside triphosphate hydrolases"/>
    <property type="match status" value="1"/>
</dbReference>
<evidence type="ECO:0000256" key="5">
    <source>
        <dbReference type="ARBA" id="ARBA00022989"/>
    </source>
</evidence>
<keyword evidence="12" id="KW-1185">Reference proteome</keyword>
<dbReference type="Proteomes" id="UP000436138">
    <property type="component" value="Chromosome"/>
</dbReference>
<evidence type="ECO:0000256" key="2">
    <source>
        <dbReference type="ARBA" id="ARBA00022692"/>
    </source>
</evidence>
<evidence type="ECO:0000259" key="9">
    <source>
        <dbReference type="PROSITE" id="PS50893"/>
    </source>
</evidence>
<accession>A0A6I6NIF4</accession>
<sequence>MESVNSRDGSAGSVTGRDLSRAALRQGGVRCAALCAVSTAATAAGLLLPALLGHTLDLLLAHAPAGLWIGWCAGVVLLLALLDGCAGVLTGTVGAYTTAWLRRHVTGHVLALGPRATARFGAGDLVARWVGNAAQAGTAPGALAALLAALAGPVGGVVALGLLDPWLAAVFLAGAPVLALLLRAFTRDTSACVADYQRVQGRIAAALAEAIGGTRTIRAAGAEDRETARILAPLPELARAGLRMWQVQGRAAAQAVTVAPLLNLGVLAVAGLLLARHRLSVGEVLAASRYAVLATGVGALVGQLAALGRARAATGRLAEVSAEPRPVYGTRGLPPGPGRLELRAVTARRGGRTVLDGLDLTIPGGTTLALVGRSGAGKSLLAEVAGRLADPDAGEVLLDGVPLRDLTHDALRRAVAYAFERPVLLGSTIEDTLGFGLTARSPAGVRSAARRAHADDFVRRLPAGYATRTADAPRSGGESQRLGLARAFARGGRLVVLDDALSSLDTVTEHRITQTLLAPAPAETRLLIAHRPATAARAHRVAWLDGGRIRAVGTHRELWREAEYRAVFAGEGDGAAGAGAEDGVGGGARTQARG</sequence>
<dbReference type="InterPro" id="IPR039421">
    <property type="entry name" value="Type_1_exporter"/>
</dbReference>
<feature type="domain" description="ABC transmembrane type-1" evidence="10">
    <location>
        <begin position="32"/>
        <end position="309"/>
    </location>
</feature>
<keyword evidence="4 11" id="KW-0067">ATP-binding</keyword>
<dbReference type="EMBL" id="CP047020">
    <property type="protein sequence ID" value="QHA10101.1"/>
    <property type="molecule type" value="Genomic_DNA"/>
</dbReference>
<dbReference type="GO" id="GO:0005886">
    <property type="term" value="C:plasma membrane"/>
    <property type="evidence" value="ECO:0007669"/>
    <property type="project" value="UniProtKB-SubCell"/>
</dbReference>
<feature type="domain" description="ABC transporter" evidence="9">
    <location>
        <begin position="340"/>
        <end position="571"/>
    </location>
</feature>
<dbReference type="PANTHER" id="PTHR43394:SF1">
    <property type="entry name" value="ATP-BINDING CASSETTE SUB-FAMILY B MEMBER 10, MITOCHONDRIAL"/>
    <property type="match status" value="1"/>
</dbReference>
<dbReference type="Gene3D" id="3.40.50.300">
    <property type="entry name" value="P-loop containing nucleotide triphosphate hydrolases"/>
    <property type="match status" value="1"/>
</dbReference>
<dbReference type="Gene3D" id="1.20.1560.10">
    <property type="entry name" value="ABC transporter type 1, transmembrane domain"/>
    <property type="match status" value="1"/>
</dbReference>
<evidence type="ECO:0000256" key="7">
    <source>
        <dbReference type="SAM" id="MobiDB-lite"/>
    </source>
</evidence>
<keyword evidence="3" id="KW-0547">Nucleotide-binding</keyword>
<feature type="transmembrane region" description="Helical" evidence="8">
    <location>
        <begin position="142"/>
        <end position="160"/>
    </location>
</feature>
<dbReference type="Pfam" id="PF00005">
    <property type="entry name" value="ABC_tran"/>
    <property type="match status" value="1"/>
</dbReference>
<proteinExistence type="predicted"/>
<dbReference type="KEGG" id="sbro:GQF42_39430"/>
<gene>
    <name evidence="11" type="ORF">GQF42_39430</name>
</gene>
<feature type="transmembrane region" description="Helical" evidence="8">
    <location>
        <begin position="27"/>
        <end position="48"/>
    </location>
</feature>
<feature type="transmembrane region" description="Helical" evidence="8">
    <location>
        <begin position="166"/>
        <end position="185"/>
    </location>
</feature>
<dbReference type="InterPro" id="IPR036640">
    <property type="entry name" value="ABC1_TM_sf"/>
</dbReference>
<evidence type="ECO:0000256" key="3">
    <source>
        <dbReference type="ARBA" id="ARBA00022741"/>
    </source>
</evidence>
<keyword evidence="2 8" id="KW-0812">Transmembrane</keyword>
<protein>
    <submittedName>
        <fullName evidence="11">ATP-binding cassette domain-containing protein</fullName>
    </submittedName>
</protein>
<organism evidence="11 12">
    <name type="scientific">Streptomyces broussonetiae</name>
    <dbReference type="NCBI Taxonomy" id="2686304"/>
    <lineage>
        <taxon>Bacteria</taxon>
        <taxon>Bacillati</taxon>
        <taxon>Actinomycetota</taxon>
        <taxon>Actinomycetes</taxon>
        <taxon>Kitasatosporales</taxon>
        <taxon>Streptomycetaceae</taxon>
        <taxon>Streptomyces</taxon>
    </lineage>
</organism>
<feature type="transmembrane region" description="Helical" evidence="8">
    <location>
        <begin position="287"/>
        <end position="307"/>
    </location>
</feature>
<evidence type="ECO:0000256" key="8">
    <source>
        <dbReference type="SAM" id="Phobius"/>
    </source>
</evidence>
<dbReference type="Pfam" id="PF00664">
    <property type="entry name" value="ABC_membrane"/>
    <property type="match status" value="1"/>
</dbReference>
<name>A0A6I6NIF4_9ACTN</name>
<reference evidence="11 12" key="1">
    <citation type="submission" date="2019-12" db="EMBL/GenBank/DDBJ databases">
        <title>Streptomyces sp. strain T44 isolated from rhizosphere soil of Broussonetia papyrifera.</title>
        <authorList>
            <person name="Mo P."/>
        </authorList>
    </citation>
    <scope>NUCLEOTIDE SEQUENCE [LARGE SCALE GENOMIC DNA]</scope>
    <source>
        <strain evidence="11 12">T44</strain>
    </source>
</reference>
<dbReference type="GO" id="GO:0015421">
    <property type="term" value="F:ABC-type oligopeptide transporter activity"/>
    <property type="evidence" value="ECO:0007669"/>
    <property type="project" value="TreeGrafter"/>
</dbReference>
<dbReference type="GO" id="GO:0016887">
    <property type="term" value="F:ATP hydrolysis activity"/>
    <property type="evidence" value="ECO:0007669"/>
    <property type="project" value="InterPro"/>
</dbReference>